<dbReference type="RefSeq" id="WP_219507007.1">
    <property type="nucleotide sequence ID" value="NZ_JAHXDN010000008.1"/>
</dbReference>
<gene>
    <name evidence="2" type="ORF">KX928_21860</name>
</gene>
<dbReference type="PANTHER" id="PTHR37829">
    <property type="entry name" value="PHAGE-LIKE ELEMENT PBSX PROTEIN XKDT"/>
    <property type="match status" value="1"/>
</dbReference>
<sequence>MNPDTVHLIQRSFGEVTDDILTSLVGGVVNEPVIFDLKSDLYPLAQPAAGVRGLTGQKADNTNAVPGNHAFEQGIDFAYDPDLAAILWLDGGARPIDGSTFFIDYVPADASSPITDINVGGVARTLSEAVSREIATLYQQLNRAYRFGFIDTAEGTALDLVVSILGVRRKAGDFAVGLVTFFRDPAVNGDVTIASGTKLTAKNGAVVFETTQQRTLQRGQARIDVPVRAGVDFAGEDGQVEAGAIDTLVRALAGVGKVTNNEPTILGASEETDAELRARAKAELYKLGNATLPALEAAAVDNFAKVTEFWDPNGPVARRTPPGVVTLLVESEPERFASVKAAVNDQRAAGIAATLVARYVFVTPRIIAGIKPGLTSAGKQKLVDEIIAAVAEFVEPLTSGDPLKGGDLIKAVEAVGDVQSVNLVDLHTFRTDASPAAPKDVIEALIGFLGANPAQEETALRAELDALLFALDPGAPTGNRIPDRSLIVTADGTGPASDADIEAGNFQVLAKLDGDPAWIVADLTAVDIALQEAAG</sequence>
<feature type="domain" description="Baseplate protein J-like barrel" evidence="1">
    <location>
        <begin position="179"/>
        <end position="266"/>
    </location>
</feature>
<dbReference type="InterPro" id="IPR006949">
    <property type="entry name" value="Barrel_Baseplate_J-like"/>
</dbReference>
<dbReference type="EMBL" id="JAHXDN010000008">
    <property type="protein sequence ID" value="MBW4710445.1"/>
    <property type="molecule type" value="Genomic_DNA"/>
</dbReference>
<dbReference type="AlphaFoldDB" id="A0A9X1K0N2"/>
<keyword evidence="3" id="KW-1185">Reference proteome</keyword>
<dbReference type="PANTHER" id="PTHR37829:SF3">
    <property type="entry name" value="PROTEIN JAYE-RELATED"/>
    <property type="match status" value="1"/>
</dbReference>
<name>A0A9X1K0N2_9RHOB</name>
<dbReference type="Proteomes" id="UP001138661">
    <property type="component" value="Unassembled WGS sequence"/>
</dbReference>
<evidence type="ECO:0000313" key="2">
    <source>
        <dbReference type="EMBL" id="MBW4710445.1"/>
    </source>
</evidence>
<protein>
    <submittedName>
        <fullName evidence="2">Baseplate J/gp47 family protein</fullName>
    </submittedName>
</protein>
<proteinExistence type="predicted"/>
<organism evidence="2 3">
    <name type="scientific">Roseobacter insulae</name>
    <dbReference type="NCBI Taxonomy" id="2859783"/>
    <lineage>
        <taxon>Bacteria</taxon>
        <taxon>Pseudomonadati</taxon>
        <taxon>Pseudomonadota</taxon>
        <taxon>Alphaproteobacteria</taxon>
        <taxon>Rhodobacterales</taxon>
        <taxon>Roseobacteraceae</taxon>
        <taxon>Roseobacter</taxon>
    </lineage>
</organism>
<dbReference type="Pfam" id="PF04865">
    <property type="entry name" value="Baseplate_J"/>
    <property type="match status" value="1"/>
</dbReference>
<evidence type="ECO:0000259" key="1">
    <source>
        <dbReference type="Pfam" id="PF04865"/>
    </source>
</evidence>
<evidence type="ECO:0000313" key="3">
    <source>
        <dbReference type="Proteomes" id="UP001138661"/>
    </source>
</evidence>
<comment type="caution">
    <text evidence="2">The sequence shown here is derived from an EMBL/GenBank/DDBJ whole genome shotgun (WGS) entry which is preliminary data.</text>
</comment>
<accession>A0A9X1K0N2</accession>
<reference evidence="2" key="1">
    <citation type="submission" date="2021-07" db="EMBL/GenBank/DDBJ databases">
        <title>Roseobacter insulae sp. nov., isolated from a tidal flat.</title>
        <authorList>
            <person name="Park S."/>
            <person name="Yoon J.-H."/>
        </authorList>
    </citation>
    <scope>NUCLEOTIDE SEQUENCE</scope>
    <source>
        <strain evidence="2">YSTF-M11</strain>
    </source>
</reference>
<dbReference type="InterPro" id="IPR052399">
    <property type="entry name" value="Phage_Baseplate_Assmbl_Protein"/>
</dbReference>